<dbReference type="InterPro" id="IPR013087">
    <property type="entry name" value="Znf_C2H2_type"/>
</dbReference>
<dbReference type="GO" id="GO:0008270">
    <property type="term" value="F:zinc ion binding"/>
    <property type="evidence" value="ECO:0007669"/>
    <property type="project" value="UniProtKB-KW"/>
</dbReference>
<accession>A0AAN7AGE4</accession>
<dbReference type="PROSITE" id="PS50157">
    <property type="entry name" value="ZINC_FINGER_C2H2_2"/>
    <property type="match status" value="1"/>
</dbReference>
<proteinExistence type="predicted"/>
<dbReference type="EMBL" id="MU864428">
    <property type="protein sequence ID" value="KAK4186263.1"/>
    <property type="molecule type" value="Genomic_DNA"/>
</dbReference>
<comment type="caution">
    <text evidence="3">The sequence shown here is derived from an EMBL/GenBank/DDBJ whole genome shotgun (WGS) entry which is preliminary data.</text>
</comment>
<dbReference type="AlphaFoldDB" id="A0AAN7AGE4"/>
<protein>
    <recommendedName>
        <fullName evidence="2">C2H2-type domain-containing protein</fullName>
    </recommendedName>
</protein>
<feature type="domain" description="C2H2-type" evidence="2">
    <location>
        <begin position="1"/>
        <end position="24"/>
    </location>
</feature>
<gene>
    <name evidence="3" type="ORF">QBC35DRAFT_387655</name>
</gene>
<keyword evidence="4" id="KW-1185">Reference proteome</keyword>
<evidence type="ECO:0000256" key="1">
    <source>
        <dbReference type="PROSITE-ProRule" id="PRU00042"/>
    </source>
</evidence>
<dbReference type="Proteomes" id="UP001302126">
    <property type="component" value="Unassembled WGS sequence"/>
</dbReference>
<reference evidence="3" key="2">
    <citation type="submission" date="2023-05" db="EMBL/GenBank/DDBJ databases">
        <authorList>
            <consortium name="Lawrence Berkeley National Laboratory"/>
            <person name="Steindorff A."/>
            <person name="Hensen N."/>
            <person name="Bonometti L."/>
            <person name="Westerberg I."/>
            <person name="Brannstrom I.O."/>
            <person name="Guillou S."/>
            <person name="Cros-Aarteil S."/>
            <person name="Calhoun S."/>
            <person name="Haridas S."/>
            <person name="Kuo A."/>
            <person name="Mondo S."/>
            <person name="Pangilinan J."/>
            <person name="Riley R."/>
            <person name="Labutti K."/>
            <person name="Andreopoulos B."/>
            <person name="Lipzen A."/>
            <person name="Chen C."/>
            <person name="Yanf M."/>
            <person name="Daum C."/>
            <person name="Ng V."/>
            <person name="Clum A."/>
            <person name="Ohm R."/>
            <person name="Martin F."/>
            <person name="Silar P."/>
            <person name="Natvig D."/>
            <person name="Lalanne C."/>
            <person name="Gautier V."/>
            <person name="Ament-Velasquez S.L."/>
            <person name="Kruys A."/>
            <person name="Hutchinson M.I."/>
            <person name="Powell A.J."/>
            <person name="Barry K."/>
            <person name="Miller A.N."/>
            <person name="Grigoriev I.V."/>
            <person name="Debuchy R."/>
            <person name="Gladieux P."/>
            <person name="Thoren M.H."/>
            <person name="Johannesson H."/>
        </authorList>
    </citation>
    <scope>NUCLEOTIDE SEQUENCE</scope>
    <source>
        <strain evidence="3">PSN309</strain>
    </source>
</reference>
<evidence type="ECO:0000259" key="2">
    <source>
        <dbReference type="PROSITE" id="PS50157"/>
    </source>
</evidence>
<dbReference type="SMART" id="SM00355">
    <property type="entry name" value="ZnF_C2H2"/>
    <property type="match status" value="2"/>
</dbReference>
<keyword evidence="1" id="KW-0479">Metal-binding</keyword>
<organism evidence="3 4">
    <name type="scientific">Podospora australis</name>
    <dbReference type="NCBI Taxonomy" id="1536484"/>
    <lineage>
        <taxon>Eukaryota</taxon>
        <taxon>Fungi</taxon>
        <taxon>Dikarya</taxon>
        <taxon>Ascomycota</taxon>
        <taxon>Pezizomycotina</taxon>
        <taxon>Sordariomycetes</taxon>
        <taxon>Sordariomycetidae</taxon>
        <taxon>Sordariales</taxon>
        <taxon>Podosporaceae</taxon>
        <taxon>Podospora</taxon>
    </lineage>
</organism>
<reference evidence="3" key="1">
    <citation type="journal article" date="2023" name="Mol. Phylogenet. Evol.">
        <title>Genome-scale phylogeny and comparative genomics of the fungal order Sordariales.</title>
        <authorList>
            <person name="Hensen N."/>
            <person name="Bonometti L."/>
            <person name="Westerberg I."/>
            <person name="Brannstrom I.O."/>
            <person name="Guillou S."/>
            <person name="Cros-Aarteil S."/>
            <person name="Calhoun S."/>
            <person name="Haridas S."/>
            <person name="Kuo A."/>
            <person name="Mondo S."/>
            <person name="Pangilinan J."/>
            <person name="Riley R."/>
            <person name="LaButti K."/>
            <person name="Andreopoulos B."/>
            <person name="Lipzen A."/>
            <person name="Chen C."/>
            <person name="Yan M."/>
            <person name="Daum C."/>
            <person name="Ng V."/>
            <person name="Clum A."/>
            <person name="Steindorff A."/>
            <person name="Ohm R.A."/>
            <person name="Martin F."/>
            <person name="Silar P."/>
            <person name="Natvig D.O."/>
            <person name="Lalanne C."/>
            <person name="Gautier V."/>
            <person name="Ament-Velasquez S.L."/>
            <person name="Kruys A."/>
            <person name="Hutchinson M.I."/>
            <person name="Powell A.J."/>
            <person name="Barry K."/>
            <person name="Miller A.N."/>
            <person name="Grigoriev I.V."/>
            <person name="Debuchy R."/>
            <person name="Gladieux P."/>
            <person name="Hiltunen Thoren M."/>
            <person name="Johannesson H."/>
        </authorList>
    </citation>
    <scope>NUCLEOTIDE SEQUENCE</scope>
    <source>
        <strain evidence="3">PSN309</strain>
    </source>
</reference>
<keyword evidence="1" id="KW-0863">Zinc-finger</keyword>
<evidence type="ECO:0000313" key="3">
    <source>
        <dbReference type="EMBL" id="KAK4186263.1"/>
    </source>
</evidence>
<name>A0AAN7AGE4_9PEZI</name>
<feature type="non-terminal residue" evidence="3">
    <location>
        <position position="1"/>
    </location>
</feature>
<sequence length="64" mass="7274">YKCSECGRLNSGTRALNRHLWAIHPEYAQQAGIPSTVEVCPVPSCGYRGRKDNVVRHQRLKHTQ</sequence>
<dbReference type="Gene3D" id="3.30.160.60">
    <property type="entry name" value="Classic Zinc Finger"/>
    <property type="match status" value="1"/>
</dbReference>
<keyword evidence="1" id="KW-0862">Zinc</keyword>
<evidence type="ECO:0000313" key="4">
    <source>
        <dbReference type="Proteomes" id="UP001302126"/>
    </source>
</evidence>